<feature type="binding site" evidence="18">
    <location>
        <position position="285"/>
    </location>
    <ligand>
        <name>ATP</name>
        <dbReference type="ChEBI" id="CHEBI:30616"/>
    </ligand>
</feature>
<comment type="subcellular location">
    <subcellularLocation>
        <location evidence="1">Membrane</location>
        <topology evidence="1">Single-pass type I membrane protein</topology>
    </subcellularLocation>
</comment>
<evidence type="ECO:0000256" key="7">
    <source>
        <dbReference type="ARBA" id="ARBA00022729"/>
    </source>
</evidence>
<comment type="similarity">
    <text evidence="19">Belongs to the protein kinase superfamily.</text>
</comment>
<dbReference type="STRING" id="218851.A0A2G5CDP4"/>
<evidence type="ECO:0000256" key="12">
    <source>
        <dbReference type="ARBA" id="ARBA00023136"/>
    </source>
</evidence>
<dbReference type="Proteomes" id="UP000230069">
    <property type="component" value="Unassembled WGS sequence"/>
</dbReference>
<evidence type="ECO:0000256" key="2">
    <source>
        <dbReference type="ARBA" id="ARBA00012513"/>
    </source>
</evidence>
<evidence type="ECO:0000259" key="20">
    <source>
        <dbReference type="PROSITE" id="PS50011"/>
    </source>
</evidence>
<dbReference type="AlphaFoldDB" id="A0A2G5CDP4"/>
<keyword evidence="15" id="KW-0325">Glycoprotein</keyword>
<dbReference type="Gene3D" id="3.30.200.20">
    <property type="entry name" value="Phosphorylase Kinase, domain 1"/>
    <property type="match status" value="1"/>
</dbReference>
<evidence type="ECO:0000256" key="15">
    <source>
        <dbReference type="ARBA" id="ARBA00023180"/>
    </source>
</evidence>
<name>A0A2G5CDP4_AQUCA</name>
<keyword evidence="5" id="KW-0808">Transferase</keyword>
<evidence type="ECO:0000256" key="3">
    <source>
        <dbReference type="ARBA" id="ARBA00022527"/>
    </source>
</evidence>
<evidence type="ECO:0000256" key="17">
    <source>
        <dbReference type="ARBA" id="ARBA00048679"/>
    </source>
</evidence>
<keyword evidence="22" id="KW-1185">Reference proteome</keyword>
<dbReference type="SMART" id="SM00220">
    <property type="entry name" value="S_TKc"/>
    <property type="match status" value="1"/>
</dbReference>
<evidence type="ECO:0000313" key="21">
    <source>
        <dbReference type="EMBL" id="PIA29380.1"/>
    </source>
</evidence>
<reference evidence="21 22" key="1">
    <citation type="submission" date="2017-09" db="EMBL/GenBank/DDBJ databases">
        <title>WGS assembly of Aquilegia coerulea Goldsmith.</title>
        <authorList>
            <person name="Hodges S."/>
            <person name="Kramer E."/>
            <person name="Nordborg M."/>
            <person name="Tomkins J."/>
            <person name="Borevitz J."/>
            <person name="Derieg N."/>
            <person name="Yan J."/>
            <person name="Mihaltcheva S."/>
            <person name="Hayes R.D."/>
            <person name="Rokhsar D."/>
        </authorList>
    </citation>
    <scope>NUCLEOTIDE SEQUENCE [LARGE SCALE GENOMIC DNA]</scope>
    <source>
        <strain evidence="22">cv. Goldsmith</strain>
    </source>
</reference>
<dbReference type="SUPFAM" id="SSF56112">
    <property type="entry name" value="Protein kinase-like (PK-like)"/>
    <property type="match status" value="1"/>
</dbReference>
<evidence type="ECO:0000256" key="5">
    <source>
        <dbReference type="ARBA" id="ARBA00022679"/>
    </source>
</evidence>
<evidence type="ECO:0000256" key="11">
    <source>
        <dbReference type="ARBA" id="ARBA00022989"/>
    </source>
</evidence>
<comment type="catalytic activity">
    <reaction evidence="16">
        <text>L-threonyl-[protein] + ATP = O-phospho-L-threonyl-[protein] + ADP + H(+)</text>
        <dbReference type="Rhea" id="RHEA:46608"/>
        <dbReference type="Rhea" id="RHEA-COMP:11060"/>
        <dbReference type="Rhea" id="RHEA-COMP:11605"/>
        <dbReference type="ChEBI" id="CHEBI:15378"/>
        <dbReference type="ChEBI" id="CHEBI:30013"/>
        <dbReference type="ChEBI" id="CHEBI:30616"/>
        <dbReference type="ChEBI" id="CHEBI:61977"/>
        <dbReference type="ChEBI" id="CHEBI:456216"/>
        <dbReference type="EC" id="2.7.11.1"/>
    </reaction>
</comment>
<accession>A0A2G5CDP4</accession>
<sequence>MNISDQLYVASIDYSHKALKVRDLDIDRQECPHIRRNVSLQEFGSTLHYYSNDPSDVYHWTLFYNCSSHPNNEEDVEDFHLSCLDNSGRRSYAFPNESSIPKGFNSYGNCEETLVTHTSYSPFPTSSNNNYTVVAKDGFFLFWSTPDDDCKNCESSGGLCSYNKKGGFRKCACGSDFYREFDITCTPQKGVFTGVGVLFLLVLLAYRRVMFSTYKVFTTRWRNNIKRPTNVEIFLESCGHLTVERYKYSDIKKMTNSLKETLGQGGYGSVFKGKLKRDGRLVAVKLLNELKGNGEDFINEVATIGRTNHVNVVSLLGFCTEGTKRALVYEFMPNGSLERFIYNEKTSSTPLGWEIFYQIALGIARGLEYLHRGCNTRILHFDIKPHNILLDQEFIPKISDFGLAKLCLTRESIVSMLVARGTIGYIAPEVYCRNFGGLSHKSDV</sequence>
<dbReference type="Gene3D" id="1.10.510.10">
    <property type="entry name" value="Transferase(Phosphotransferase) domain 1"/>
    <property type="match status" value="1"/>
</dbReference>
<keyword evidence="4" id="KW-0245">EGF-like domain</keyword>
<gene>
    <name evidence="21" type="ORF">AQUCO_06000034v1</name>
</gene>
<evidence type="ECO:0000256" key="18">
    <source>
        <dbReference type="PROSITE-ProRule" id="PRU10141"/>
    </source>
</evidence>
<evidence type="ECO:0000256" key="14">
    <source>
        <dbReference type="ARBA" id="ARBA00023170"/>
    </source>
</evidence>
<keyword evidence="12" id="KW-0472">Membrane</keyword>
<dbReference type="FunFam" id="1.10.510.10:FF:001023">
    <property type="entry name" value="Os07g0541700 protein"/>
    <property type="match status" value="1"/>
</dbReference>
<evidence type="ECO:0000256" key="10">
    <source>
        <dbReference type="ARBA" id="ARBA00022840"/>
    </source>
</evidence>
<evidence type="ECO:0000256" key="16">
    <source>
        <dbReference type="ARBA" id="ARBA00047899"/>
    </source>
</evidence>
<dbReference type="FunFam" id="3.30.200.20:FF:000059">
    <property type="entry name" value="S-receptor-like serine/threonine-protein kinase"/>
    <property type="match status" value="1"/>
</dbReference>
<evidence type="ECO:0000256" key="1">
    <source>
        <dbReference type="ARBA" id="ARBA00004479"/>
    </source>
</evidence>
<dbReference type="InterPro" id="IPR032872">
    <property type="entry name" value="WAK_assoc_C"/>
</dbReference>
<keyword evidence="9" id="KW-0418">Kinase</keyword>
<dbReference type="InterPro" id="IPR017441">
    <property type="entry name" value="Protein_kinase_ATP_BS"/>
</dbReference>
<protein>
    <recommendedName>
        <fullName evidence="2">non-specific serine/threonine protein kinase</fullName>
        <ecNumber evidence="2">2.7.11.1</ecNumber>
    </recommendedName>
</protein>
<dbReference type="InterPro" id="IPR000719">
    <property type="entry name" value="Prot_kinase_dom"/>
</dbReference>
<dbReference type="PROSITE" id="PS00108">
    <property type="entry name" value="PROTEIN_KINASE_ST"/>
    <property type="match status" value="1"/>
</dbReference>
<evidence type="ECO:0000256" key="19">
    <source>
        <dbReference type="RuleBase" id="RU000304"/>
    </source>
</evidence>
<dbReference type="GO" id="GO:0004674">
    <property type="term" value="F:protein serine/threonine kinase activity"/>
    <property type="evidence" value="ECO:0007669"/>
    <property type="project" value="UniProtKB-KW"/>
</dbReference>
<dbReference type="OrthoDB" id="547759at2759"/>
<dbReference type="InterPro" id="IPR011009">
    <property type="entry name" value="Kinase-like_dom_sf"/>
</dbReference>
<evidence type="ECO:0000256" key="8">
    <source>
        <dbReference type="ARBA" id="ARBA00022741"/>
    </source>
</evidence>
<dbReference type="EMBL" id="KZ305077">
    <property type="protein sequence ID" value="PIA29380.1"/>
    <property type="molecule type" value="Genomic_DNA"/>
</dbReference>
<keyword evidence="8 18" id="KW-0547">Nucleotide-binding</keyword>
<dbReference type="PROSITE" id="PS50011">
    <property type="entry name" value="PROTEIN_KINASE_DOM"/>
    <property type="match status" value="1"/>
</dbReference>
<dbReference type="Pfam" id="PF14380">
    <property type="entry name" value="WAK_assoc"/>
    <property type="match status" value="1"/>
</dbReference>
<evidence type="ECO:0000313" key="22">
    <source>
        <dbReference type="Proteomes" id="UP000230069"/>
    </source>
</evidence>
<keyword evidence="13" id="KW-1015">Disulfide bond</keyword>
<evidence type="ECO:0000256" key="9">
    <source>
        <dbReference type="ARBA" id="ARBA00022777"/>
    </source>
</evidence>
<keyword evidence="3 19" id="KW-0723">Serine/threonine-protein kinase</keyword>
<keyword evidence="6" id="KW-0812">Transmembrane</keyword>
<keyword evidence="7" id="KW-0732">Signal</keyword>
<evidence type="ECO:0000256" key="6">
    <source>
        <dbReference type="ARBA" id="ARBA00022692"/>
    </source>
</evidence>
<dbReference type="PROSITE" id="PS00107">
    <property type="entry name" value="PROTEIN_KINASE_ATP"/>
    <property type="match status" value="1"/>
</dbReference>
<dbReference type="InterPro" id="IPR045874">
    <property type="entry name" value="LRK10/LRL21-25-like"/>
</dbReference>
<dbReference type="InParanoid" id="A0A2G5CDP4"/>
<keyword evidence="11" id="KW-1133">Transmembrane helix</keyword>
<comment type="catalytic activity">
    <reaction evidence="17">
        <text>L-seryl-[protein] + ATP = O-phospho-L-seryl-[protein] + ADP + H(+)</text>
        <dbReference type="Rhea" id="RHEA:17989"/>
        <dbReference type="Rhea" id="RHEA-COMP:9863"/>
        <dbReference type="Rhea" id="RHEA-COMP:11604"/>
        <dbReference type="ChEBI" id="CHEBI:15378"/>
        <dbReference type="ChEBI" id="CHEBI:29999"/>
        <dbReference type="ChEBI" id="CHEBI:30616"/>
        <dbReference type="ChEBI" id="CHEBI:83421"/>
        <dbReference type="ChEBI" id="CHEBI:456216"/>
        <dbReference type="EC" id="2.7.11.1"/>
    </reaction>
</comment>
<organism evidence="21 22">
    <name type="scientific">Aquilegia coerulea</name>
    <name type="common">Rocky mountain columbine</name>
    <dbReference type="NCBI Taxonomy" id="218851"/>
    <lineage>
        <taxon>Eukaryota</taxon>
        <taxon>Viridiplantae</taxon>
        <taxon>Streptophyta</taxon>
        <taxon>Embryophyta</taxon>
        <taxon>Tracheophyta</taxon>
        <taxon>Spermatophyta</taxon>
        <taxon>Magnoliopsida</taxon>
        <taxon>Ranunculales</taxon>
        <taxon>Ranunculaceae</taxon>
        <taxon>Thalictroideae</taxon>
        <taxon>Aquilegia</taxon>
    </lineage>
</organism>
<dbReference type="InterPro" id="IPR008271">
    <property type="entry name" value="Ser/Thr_kinase_AS"/>
</dbReference>
<evidence type="ECO:0000256" key="13">
    <source>
        <dbReference type="ARBA" id="ARBA00023157"/>
    </source>
</evidence>
<feature type="domain" description="Protein kinase" evidence="20">
    <location>
        <begin position="256"/>
        <end position="444"/>
    </location>
</feature>
<keyword evidence="14" id="KW-0675">Receptor</keyword>
<evidence type="ECO:0000256" key="4">
    <source>
        <dbReference type="ARBA" id="ARBA00022536"/>
    </source>
</evidence>
<proteinExistence type="inferred from homology"/>
<dbReference type="EC" id="2.7.11.1" evidence="2"/>
<dbReference type="Pfam" id="PF00069">
    <property type="entry name" value="Pkinase"/>
    <property type="match status" value="1"/>
</dbReference>
<dbReference type="PANTHER" id="PTHR27009">
    <property type="entry name" value="RUST RESISTANCE KINASE LR10-RELATED"/>
    <property type="match status" value="1"/>
</dbReference>
<dbReference type="GO" id="GO:0005524">
    <property type="term" value="F:ATP binding"/>
    <property type="evidence" value="ECO:0007669"/>
    <property type="project" value="UniProtKB-UniRule"/>
</dbReference>
<dbReference type="GO" id="GO:0016020">
    <property type="term" value="C:membrane"/>
    <property type="evidence" value="ECO:0007669"/>
    <property type="project" value="UniProtKB-SubCell"/>
</dbReference>
<keyword evidence="10 18" id="KW-0067">ATP-binding</keyword>